<dbReference type="EMBL" id="LN734822">
    <property type="protein sequence ID" value="CEL24676.1"/>
    <property type="molecule type" value="Genomic_DNA"/>
</dbReference>
<evidence type="ECO:0000256" key="1">
    <source>
        <dbReference type="ARBA" id="ARBA00022801"/>
    </source>
</evidence>
<dbReference type="NCBIfam" id="TIGR02258">
    <property type="entry name" value="2_5_ligase"/>
    <property type="match status" value="1"/>
</dbReference>
<comment type="function">
    <text evidence="2">Hydrolyzes RNA 2',3'-cyclic phosphodiester to an RNA 2'-phosphomonoester.</text>
</comment>
<keyword evidence="1 2" id="KW-0378">Hydrolase</keyword>
<reference evidence="4" key="1">
    <citation type="submission" date="2013-12" db="EMBL/GenBank/DDBJ databases">
        <title>The complete genome sequence of Methanobacterium sp. BRM9.</title>
        <authorList>
            <consortium name="Pastoral Greenhouse Gas Research Consortium"/>
            <person name="Kelly W.J."/>
            <person name="Leahy S.C."/>
            <person name="Perry R."/>
            <person name="Li D."/>
            <person name="Altermann E."/>
            <person name="Lambie S.C."/>
            <person name="Attwood G.T."/>
        </authorList>
    </citation>
    <scope>NUCLEOTIDE SEQUENCE [LARGE SCALE GENOMIC DNA]</scope>
    <source>
        <strain evidence="4">BRM9</strain>
    </source>
</reference>
<reference evidence="5" key="2">
    <citation type="submission" date="2014-08" db="EMBL/GenBank/DDBJ databases">
        <authorList>
            <person name="Wibberg D."/>
        </authorList>
    </citation>
    <scope>NUCLEOTIDE SEQUENCE</scope>
</reference>
<feature type="short sequence motif" description="HXTX 1" evidence="2">
    <location>
        <begin position="40"/>
        <end position="43"/>
    </location>
</feature>
<dbReference type="EMBL" id="LN515531">
    <property type="protein sequence ID" value="CEA14284.1"/>
    <property type="molecule type" value="Genomic_DNA"/>
</dbReference>
<comment type="similarity">
    <text evidence="2">Belongs to the 2H phosphoesterase superfamily. ThpR family.</text>
</comment>
<dbReference type="KEGG" id="mfc:BRM9_1276"/>
<dbReference type="OrthoDB" id="44091at2157"/>
<evidence type="ECO:0000256" key="2">
    <source>
        <dbReference type="HAMAP-Rule" id="MF_01940"/>
    </source>
</evidence>
<name>A0A090I4R3_METFO</name>
<dbReference type="PATRIC" id="fig|2162.10.peg.1082"/>
<evidence type="ECO:0000313" key="5">
    <source>
        <dbReference type="EMBL" id="CEA14284.1"/>
    </source>
</evidence>
<feature type="domain" description="Phosphoesterase HXTX" evidence="3">
    <location>
        <begin position="96"/>
        <end position="174"/>
    </location>
</feature>
<feature type="short sequence motif" description="HXTX 2" evidence="2">
    <location>
        <begin position="125"/>
        <end position="128"/>
    </location>
</feature>
<evidence type="ECO:0000259" key="3">
    <source>
        <dbReference type="Pfam" id="PF02834"/>
    </source>
</evidence>
<dbReference type="HAMAP" id="MF_01940">
    <property type="entry name" value="RNA_CPDase"/>
    <property type="match status" value="1"/>
</dbReference>
<dbReference type="EMBL" id="JADIIL010000014">
    <property type="protein sequence ID" value="MBF4474584.1"/>
    <property type="molecule type" value="Genomic_DNA"/>
</dbReference>
<feature type="active site" description="Proton donor" evidence="2">
    <location>
        <position position="40"/>
    </location>
</feature>
<evidence type="ECO:0000313" key="8">
    <source>
        <dbReference type="Proteomes" id="UP000062768"/>
    </source>
</evidence>
<dbReference type="EC" id="3.1.4.58" evidence="2"/>
<dbReference type="GO" id="GO:0008664">
    <property type="term" value="F:RNA 2',3'-cyclic 3'-phosphodiesterase activity"/>
    <property type="evidence" value="ECO:0007669"/>
    <property type="project" value="UniProtKB-EC"/>
</dbReference>
<dbReference type="GO" id="GO:0004113">
    <property type="term" value="F:2',3'-cyclic-nucleotide 3'-phosphodiesterase activity"/>
    <property type="evidence" value="ECO:0007669"/>
    <property type="project" value="InterPro"/>
</dbReference>
<dbReference type="STRING" id="2162.BRM9_1276"/>
<protein>
    <recommendedName>
        <fullName evidence="2">RNA 2',3'-cyclic phosphodiesterase</fullName>
        <shortName evidence="2">RNA 2',3'-CPDase</shortName>
        <ecNumber evidence="2">3.1.4.58</ecNumber>
    </recommendedName>
</protein>
<dbReference type="InterPro" id="IPR014051">
    <property type="entry name" value="Phosphoesterase_HXTX"/>
</dbReference>
<comment type="catalytic activity">
    <reaction evidence="2">
        <text>a 3'-end 2',3'-cyclophospho-ribonucleotide-RNA + H2O = a 3'-end 2'-phospho-ribonucleotide-RNA + H(+)</text>
        <dbReference type="Rhea" id="RHEA:11828"/>
        <dbReference type="Rhea" id="RHEA-COMP:10464"/>
        <dbReference type="Rhea" id="RHEA-COMP:17353"/>
        <dbReference type="ChEBI" id="CHEBI:15377"/>
        <dbReference type="ChEBI" id="CHEBI:15378"/>
        <dbReference type="ChEBI" id="CHEBI:83064"/>
        <dbReference type="ChEBI" id="CHEBI:173113"/>
        <dbReference type="EC" id="3.1.4.58"/>
    </reaction>
</comment>
<dbReference type="SUPFAM" id="SSF55144">
    <property type="entry name" value="LigT-like"/>
    <property type="match status" value="1"/>
</dbReference>
<dbReference type="Proteomes" id="UP000606900">
    <property type="component" value="Unassembled WGS sequence"/>
</dbReference>
<dbReference type="Gene3D" id="3.90.1140.10">
    <property type="entry name" value="Cyclic phosphodiesterase"/>
    <property type="match status" value="1"/>
</dbReference>
<dbReference type="KEGG" id="mfi:DSM1535_1960"/>
<evidence type="ECO:0000313" key="4">
    <source>
        <dbReference type="EMBL" id="AIS32091.1"/>
    </source>
</evidence>
<accession>A0A090I4R3</accession>
<dbReference type="Proteomes" id="UP000062768">
    <property type="component" value="Chromosome I"/>
</dbReference>
<evidence type="ECO:0000313" key="7">
    <source>
        <dbReference type="EMBL" id="MBF4474584.1"/>
    </source>
</evidence>
<dbReference type="GO" id="GO:0016874">
    <property type="term" value="F:ligase activity"/>
    <property type="evidence" value="ECO:0007669"/>
    <property type="project" value="UniProtKB-KW"/>
</dbReference>
<gene>
    <name evidence="4" type="primary">ligT</name>
    <name evidence="7" type="synonym">thpR</name>
    <name evidence="4" type="ORF">BRM9_1276</name>
    <name evidence="5" type="ORF">DSM1535_1960</name>
    <name evidence="7" type="ORF">ISP06_03805</name>
    <name evidence="6" type="ORF">MB9_1037</name>
</gene>
<keyword evidence="8" id="KW-1185">Reference proteome</keyword>
<dbReference type="RefSeq" id="WP_048073343.1">
    <property type="nucleotide sequence ID" value="NZ_CALCVY010000207.1"/>
</dbReference>
<keyword evidence="4" id="KW-0436">Ligase</keyword>
<proteinExistence type="inferred from homology"/>
<dbReference type="InterPro" id="IPR009097">
    <property type="entry name" value="Cyclic_Pdiesterase"/>
</dbReference>
<reference evidence="7" key="4">
    <citation type="submission" date="2020-10" db="EMBL/GenBank/DDBJ databases">
        <title>Dehalococcoides mccartyi of a TCE/Cr reducing biochatode.</title>
        <authorList>
            <person name="Matturro B."/>
        </authorList>
    </citation>
    <scope>NUCLEOTIDE SEQUENCE</scope>
    <source>
        <strain evidence="7">Bin2</strain>
    </source>
</reference>
<sequence length="182" mass="21103">MRAFLAVDVDSTLNYEIQKVQKELKKTAAPLKMVEPENLHFTFKFFGEISPTQTENIIQITQDKLEKYKSFPLNIKGTGVFPSMGYMRVIWLGVEEPEQFSQLQRDLDQEFVKMGFKKERSYIPHLTIARVKGPRNKEILAETVQKLESIEIGQMTLEKIVLKKSELTPVGPIYTDIQQFFI</sequence>
<organism evidence="5">
    <name type="scientific">Methanobacterium formicicum</name>
    <dbReference type="NCBI Taxonomy" id="2162"/>
    <lineage>
        <taxon>Archaea</taxon>
        <taxon>Methanobacteriati</taxon>
        <taxon>Methanobacteriota</taxon>
        <taxon>Methanomada group</taxon>
        <taxon>Methanobacteria</taxon>
        <taxon>Methanobacteriales</taxon>
        <taxon>Methanobacteriaceae</taxon>
        <taxon>Methanobacterium</taxon>
    </lineage>
</organism>
<dbReference type="AlphaFoldDB" id="A0A090I4R3"/>
<feature type="active site" description="Proton acceptor" evidence="2">
    <location>
        <position position="125"/>
    </location>
</feature>
<dbReference type="PANTHER" id="PTHR35561:SF1">
    <property type="entry name" value="RNA 2',3'-CYCLIC PHOSPHODIESTERASE"/>
    <property type="match status" value="1"/>
</dbReference>
<dbReference type="PANTHER" id="PTHR35561">
    <property type="entry name" value="RNA 2',3'-CYCLIC PHOSPHODIESTERASE"/>
    <property type="match status" value="1"/>
</dbReference>
<dbReference type="Pfam" id="PF02834">
    <property type="entry name" value="LigT_PEase"/>
    <property type="match status" value="2"/>
</dbReference>
<dbReference type="GeneID" id="26739287"/>
<reference evidence="6" key="3">
    <citation type="submission" date="2014-09" db="EMBL/GenBank/DDBJ databases">
        <authorList>
            <person name="Bishop-Lilly K.A."/>
            <person name="Broomall S.M."/>
            <person name="Chain P.S."/>
            <person name="Chertkov O."/>
            <person name="Coyne S.R."/>
            <person name="Daligault H.E."/>
            <person name="Davenport K.W."/>
            <person name="Erkkila T."/>
            <person name="Frey K.G."/>
            <person name="Gibbons H.S."/>
            <person name="Gu W."/>
            <person name="Jaissle J."/>
            <person name="Johnson S.L."/>
            <person name="Koroleva G.I."/>
            <person name="Ladner J.T."/>
            <person name="Lo C.-C."/>
            <person name="Minogue T.D."/>
            <person name="Munk C."/>
            <person name="Palacios G.F."/>
            <person name="Redden C.L."/>
            <person name="Rosenzweig C.N."/>
            <person name="Scholz M.B."/>
            <person name="Teshima H."/>
            <person name="Xu Y."/>
        </authorList>
    </citation>
    <scope>NUCLEOTIDE SEQUENCE</scope>
    <source>
        <strain evidence="6">Mb9</strain>
    </source>
</reference>
<feature type="domain" description="Phosphoesterase HXTX" evidence="3">
    <location>
        <begin position="10"/>
        <end position="91"/>
    </location>
</feature>
<dbReference type="Proteomes" id="UP000029661">
    <property type="component" value="Chromosome"/>
</dbReference>
<evidence type="ECO:0000313" key="6">
    <source>
        <dbReference type="EMBL" id="CEL24676.1"/>
    </source>
</evidence>
<dbReference type="InterPro" id="IPR004175">
    <property type="entry name" value="RNA_CPDase"/>
</dbReference>
<dbReference type="EMBL" id="CP006933">
    <property type="protein sequence ID" value="AIS32091.1"/>
    <property type="molecule type" value="Genomic_DNA"/>
</dbReference>